<proteinExistence type="predicted"/>
<evidence type="ECO:0000256" key="1">
    <source>
        <dbReference type="SAM" id="MobiDB-lite"/>
    </source>
</evidence>
<sequence length="305" mass="34177">MSGNRSSERGTRDSHRSESRHTRGSRRADQEPRRQSDQQASSSSTSHHHAVGASQQQFSQETGQPISANELEFNNYIARNPRNIPNNFYNSTGDLHWGPLHPPIRRLASLEQTHVTGNGTESTELCGERPHADFTGELARWKYSHMVDKRDCQLGMERALLRNAPVMTQAQGEYLHGQAFVDSNNHGQTPLPAPIPAYSSMPPPAAQNTYANTQSRYVSPYPPQQPQQPQQQYTQQPPTIQPVPNQSSYEIYDEEYENEQLDSAAAANETVSGPGWRVEPSVIVPRSAYPSSESRGHRSSGRRHR</sequence>
<feature type="compositionally biased region" description="Pro residues" evidence="1">
    <location>
        <begin position="191"/>
        <end position="205"/>
    </location>
</feature>
<evidence type="ECO:0000313" key="3">
    <source>
        <dbReference type="Proteomes" id="UP000297229"/>
    </source>
</evidence>
<dbReference type="Proteomes" id="UP000297229">
    <property type="component" value="Unassembled WGS sequence"/>
</dbReference>
<keyword evidence="3" id="KW-1185">Reference proteome</keyword>
<accession>A0A4Z1J251</accession>
<dbReference type="AlphaFoldDB" id="A0A4Z1J251"/>
<feature type="compositionally biased region" description="Low complexity" evidence="1">
    <location>
        <begin position="227"/>
        <end position="246"/>
    </location>
</feature>
<comment type="caution">
    <text evidence="2">The sequence shown here is derived from an EMBL/GenBank/DDBJ whole genome shotgun (WGS) entry which is preliminary data.</text>
</comment>
<evidence type="ECO:0000313" key="2">
    <source>
        <dbReference type="EMBL" id="TGO67244.1"/>
    </source>
</evidence>
<reference evidence="2 3" key="1">
    <citation type="submission" date="2017-12" db="EMBL/GenBank/DDBJ databases">
        <title>Comparative genomics of Botrytis spp.</title>
        <authorList>
            <person name="Valero-Jimenez C.A."/>
            <person name="Tapia P."/>
            <person name="Veloso J."/>
            <person name="Silva-Moreno E."/>
            <person name="Staats M."/>
            <person name="Valdes J.H."/>
            <person name="Van Kan J.A.L."/>
        </authorList>
    </citation>
    <scope>NUCLEOTIDE SEQUENCE [LARGE SCALE GENOMIC DNA]</scope>
    <source>
        <strain evidence="2 3">Be9601</strain>
    </source>
</reference>
<feature type="region of interest" description="Disordered" evidence="1">
    <location>
        <begin position="180"/>
        <end position="305"/>
    </location>
</feature>
<dbReference type="EMBL" id="PQXM01000903">
    <property type="protein sequence ID" value="TGO67244.1"/>
    <property type="molecule type" value="Genomic_DNA"/>
</dbReference>
<gene>
    <name evidence="2" type="ORF">BELL_0905g00050</name>
</gene>
<name>A0A4Z1J251_9HELO</name>
<feature type="compositionally biased region" description="Acidic residues" evidence="1">
    <location>
        <begin position="251"/>
        <end position="260"/>
    </location>
</feature>
<feature type="compositionally biased region" description="Polar residues" evidence="1">
    <location>
        <begin position="206"/>
        <end position="217"/>
    </location>
</feature>
<protein>
    <submittedName>
        <fullName evidence="2">Uncharacterized protein</fullName>
    </submittedName>
</protein>
<feature type="compositionally biased region" description="Basic and acidic residues" evidence="1">
    <location>
        <begin position="1"/>
        <end position="36"/>
    </location>
</feature>
<feature type="region of interest" description="Disordered" evidence="1">
    <location>
        <begin position="1"/>
        <end position="63"/>
    </location>
</feature>
<organism evidence="2 3">
    <name type="scientific">Botrytis elliptica</name>
    <dbReference type="NCBI Taxonomy" id="278938"/>
    <lineage>
        <taxon>Eukaryota</taxon>
        <taxon>Fungi</taxon>
        <taxon>Dikarya</taxon>
        <taxon>Ascomycota</taxon>
        <taxon>Pezizomycotina</taxon>
        <taxon>Leotiomycetes</taxon>
        <taxon>Helotiales</taxon>
        <taxon>Sclerotiniaceae</taxon>
        <taxon>Botrytis</taxon>
    </lineage>
</organism>